<name>A0ABW2NPC9_9BACL</name>
<evidence type="ECO:0000313" key="3">
    <source>
        <dbReference type="Proteomes" id="UP001596549"/>
    </source>
</evidence>
<reference evidence="3" key="1">
    <citation type="journal article" date="2019" name="Int. J. Syst. Evol. Microbiol.">
        <title>The Global Catalogue of Microorganisms (GCM) 10K type strain sequencing project: providing services to taxonomists for standard genome sequencing and annotation.</title>
        <authorList>
            <consortium name="The Broad Institute Genomics Platform"/>
            <consortium name="The Broad Institute Genome Sequencing Center for Infectious Disease"/>
            <person name="Wu L."/>
            <person name="Ma J."/>
        </authorList>
    </citation>
    <scope>NUCLEOTIDE SEQUENCE [LARGE SCALE GENOMIC DNA]</scope>
    <source>
        <strain evidence="3">NBRC 106396</strain>
    </source>
</reference>
<gene>
    <name evidence="2" type="ORF">ACFQPF_05410</name>
</gene>
<dbReference type="RefSeq" id="WP_379747352.1">
    <property type="nucleotide sequence ID" value="NZ_JBHTCP010000010.1"/>
</dbReference>
<comment type="caution">
    <text evidence="2">The sequence shown here is derived from an EMBL/GenBank/DDBJ whole genome shotgun (WGS) entry which is preliminary data.</text>
</comment>
<feature type="coiled-coil region" evidence="1">
    <location>
        <begin position="16"/>
        <end position="50"/>
    </location>
</feature>
<protein>
    <submittedName>
        <fullName evidence="2">Uncharacterized protein</fullName>
    </submittedName>
</protein>
<keyword evidence="3" id="KW-1185">Reference proteome</keyword>
<evidence type="ECO:0000256" key="1">
    <source>
        <dbReference type="SAM" id="Coils"/>
    </source>
</evidence>
<sequence length="306" mass="32744">MGFMKNVLSFGASGRIESKIEELEDLQYDYQRLHERMEFKRAEVNDALERVIEVKVQGVASLKKISSISVNLKAKDREMMRQQVSFSQGEVNFSAIETTISAGELAINASKGMSAGVGTALGAWALVSTYGAASTGTAIAGLTGAAATNATLAWFGGGALAAGGGGMAAGTAMLGGVIALPALALAGVFSHIQANKKIGEIEKQMTKIVKAMDQVKGNLLKLELIEERSGELAVSLEKAISAYDQEFAKTYLEIYPVAYYSKTVKWIRKNIFRKNYFSEQDLKAIAYIGGLAGSLATLIDTKVFEE</sequence>
<organism evidence="2 3">
    <name type="scientific">Fictibacillus iocasae</name>
    <dbReference type="NCBI Taxonomy" id="2715437"/>
    <lineage>
        <taxon>Bacteria</taxon>
        <taxon>Bacillati</taxon>
        <taxon>Bacillota</taxon>
        <taxon>Bacilli</taxon>
        <taxon>Bacillales</taxon>
        <taxon>Fictibacillaceae</taxon>
        <taxon>Fictibacillus</taxon>
    </lineage>
</organism>
<proteinExistence type="predicted"/>
<accession>A0ABW2NPC9</accession>
<dbReference type="EMBL" id="JBHTCP010000010">
    <property type="protein sequence ID" value="MFC7371107.1"/>
    <property type="molecule type" value="Genomic_DNA"/>
</dbReference>
<keyword evidence="1" id="KW-0175">Coiled coil</keyword>
<dbReference type="Proteomes" id="UP001596549">
    <property type="component" value="Unassembled WGS sequence"/>
</dbReference>
<evidence type="ECO:0000313" key="2">
    <source>
        <dbReference type="EMBL" id="MFC7371107.1"/>
    </source>
</evidence>